<comment type="similarity">
    <text evidence="1">Belongs to the short-chain dehydrogenases/reductases (SDR) family.</text>
</comment>
<dbReference type="Proteomes" id="UP001079657">
    <property type="component" value="Unassembled WGS sequence"/>
</dbReference>
<comment type="caution">
    <text evidence="3">The sequence shown here is derived from an EMBL/GenBank/DDBJ whole genome shotgun (WGS) entry which is preliminary data.</text>
</comment>
<evidence type="ECO:0000313" key="3">
    <source>
        <dbReference type="EMBL" id="MCY6369108.1"/>
    </source>
</evidence>
<dbReference type="NCBIfam" id="NF005214">
    <property type="entry name" value="PRK06701.1"/>
    <property type="match status" value="1"/>
</dbReference>
<keyword evidence="4" id="KW-1185">Reference proteome</keyword>
<dbReference type="CDD" id="cd05355">
    <property type="entry name" value="SDR_c1"/>
    <property type="match status" value="1"/>
</dbReference>
<dbReference type="PRINTS" id="PR00081">
    <property type="entry name" value="GDHRDH"/>
</dbReference>
<name>A0ABT4CJL1_9CLOT</name>
<dbReference type="Pfam" id="PF13561">
    <property type="entry name" value="adh_short_C2"/>
    <property type="match status" value="1"/>
</dbReference>
<dbReference type="PROSITE" id="PS00061">
    <property type="entry name" value="ADH_SHORT"/>
    <property type="match status" value="1"/>
</dbReference>
<sequence length="284" mass="30693">MYPKDFEYQHQDTQPGLEALMNPKPIFENPNYKGSNKLMNKVAVITGGDSGIGKAVALVFAAEGADIVISYLNEHCDAEETKTLIEKKGRQCLLIPGDIGEEGFCNKIINDTINTFGHIDILVNNAAVQYPQNSIMDITAEQLMLTFKTNFFSMFYLTKAAVPHMKEGSSIINTTSVTAYEGHETLIDYSATKGAINTFTRSLSLNLANAGIRVNGVAPGPIWTPLIPSSFSKEKVANFGHNTPMGRAGQPCEVAGAYAFLASEDSSYISGQVIHINGGKITTS</sequence>
<organism evidence="3 4">
    <name type="scientific">Clostridium ganghwense</name>
    <dbReference type="NCBI Taxonomy" id="312089"/>
    <lineage>
        <taxon>Bacteria</taxon>
        <taxon>Bacillati</taxon>
        <taxon>Bacillota</taxon>
        <taxon>Clostridia</taxon>
        <taxon>Eubacteriales</taxon>
        <taxon>Clostridiaceae</taxon>
        <taxon>Clostridium</taxon>
    </lineage>
</organism>
<accession>A0ABT4CJL1</accession>
<dbReference type="PRINTS" id="PR00080">
    <property type="entry name" value="SDRFAMILY"/>
</dbReference>
<dbReference type="InterPro" id="IPR002347">
    <property type="entry name" value="SDR_fam"/>
</dbReference>
<dbReference type="PANTHER" id="PTHR48107:SF16">
    <property type="entry name" value="NADPH-DEPENDENT ALDEHYDE REDUCTASE 1, CHLOROPLASTIC"/>
    <property type="match status" value="1"/>
</dbReference>
<keyword evidence="2" id="KW-0560">Oxidoreductase</keyword>
<evidence type="ECO:0000313" key="4">
    <source>
        <dbReference type="Proteomes" id="UP001079657"/>
    </source>
</evidence>
<evidence type="ECO:0000256" key="1">
    <source>
        <dbReference type="ARBA" id="ARBA00006484"/>
    </source>
</evidence>
<dbReference type="SUPFAM" id="SSF51735">
    <property type="entry name" value="NAD(P)-binding Rossmann-fold domains"/>
    <property type="match status" value="1"/>
</dbReference>
<reference evidence="3" key="1">
    <citation type="submission" date="2022-12" db="EMBL/GenBank/DDBJ databases">
        <authorList>
            <person name="Wang J."/>
        </authorList>
    </citation>
    <scope>NUCLEOTIDE SEQUENCE</scope>
    <source>
        <strain evidence="3">HY-42-06</strain>
    </source>
</reference>
<dbReference type="PANTHER" id="PTHR48107">
    <property type="entry name" value="NADPH-DEPENDENT ALDEHYDE REDUCTASE-LIKE PROTEIN, CHLOROPLASTIC-RELATED"/>
    <property type="match status" value="1"/>
</dbReference>
<evidence type="ECO:0000256" key="2">
    <source>
        <dbReference type="ARBA" id="ARBA00023002"/>
    </source>
</evidence>
<protein>
    <submittedName>
        <fullName evidence="3">SDR family oxidoreductase</fullName>
    </submittedName>
</protein>
<proteinExistence type="inferred from homology"/>
<dbReference type="EMBL" id="JAPQES010000001">
    <property type="protein sequence ID" value="MCY6369108.1"/>
    <property type="molecule type" value="Genomic_DNA"/>
</dbReference>
<dbReference type="InterPro" id="IPR020904">
    <property type="entry name" value="Sc_DH/Rdtase_CS"/>
</dbReference>
<dbReference type="RefSeq" id="WP_268047433.1">
    <property type="nucleotide sequence ID" value="NZ_JAPQES010000001.1"/>
</dbReference>
<dbReference type="InterPro" id="IPR036291">
    <property type="entry name" value="NAD(P)-bd_dom_sf"/>
</dbReference>
<gene>
    <name evidence="3" type="ORF">OXH55_00420</name>
</gene>
<dbReference type="Gene3D" id="3.40.50.720">
    <property type="entry name" value="NAD(P)-binding Rossmann-like Domain"/>
    <property type="match status" value="1"/>
</dbReference>